<dbReference type="RefSeq" id="WP_106366285.1">
    <property type="nucleotide sequence ID" value="NZ_PVTJ01000011.1"/>
</dbReference>
<protein>
    <submittedName>
        <fullName evidence="1">Uncharacterized protein</fullName>
    </submittedName>
</protein>
<organism evidence="1 2">
    <name type="scientific">Glycomyces artemisiae</name>
    <dbReference type="NCBI Taxonomy" id="1076443"/>
    <lineage>
        <taxon>Bacteria</taxon>
        <taxon>Bacillati</taxon>
        <taxon>Actinomycetota</taxon>
        <taxon>Actinomycetes</taxon>
        <taxon>Glycomycetales</taxon>
        <taxon>Glycomycetaceae</taxon>
        <taxon>Glycomyces</taxon>
    </lineage>
</organism>
<dbReference type="OrthoDB" id="5187405at2"/>
<keyword evidence="2" id="KW-1185">Reference proteome</keyword>
<accession>A0A2T0UDH3</accession>
<dbReference type="Proteomes" id="UP000238176">
    <property type="component" value="Unassembled WGS sequence"/>
</dbReference>
<proteinExistence type="predicted"/>
<evidence type="ECO:0000313" key="2">
    <source>
        <dbReference type="Proteomes" id="UP000238176"/>
    </source>
</evidence>
<name>A0A2T0UDH3_9ACTN</name>
<dbReference type="AlphaFoldDB" id="A0A2T0UDH3"/>
<dbReference type="EMBL" id="PVTJ01000011">
    <property type="protein sequence ID" value="PRY55995.1"/>
    <property type="molecule type" value="Genomic_DNA"/>
</dbReference>
<sequence>MPNSSYLCATDLKSLYPSTTDASFTPETDVVAYDVRCVPLLWLAMFRPADLVTQSILIEADPDAEYFEFGPDGDLVPVEADEEEQDEIVEATAPLTTKDRALAQLDAAVPVLNRLFASEGPLDGHAAMLRKAVAAAPGTHITVELDEIEGLWEPGTFQPALREALAALDGAAGPEAGRARLIELAQLRAGRPFPPARLLLDGTEGVEDDDYWNFVRLLGANFHAEVPWEPSN</sequence>
<reference evidence="1 2" key="1">
    <citation type="submission" date="2018-03" db="EMBL/GenBank/DDBJ databases">
        <title>Genomic Encyclopedia of Type Strains, Phase III (KMG-III): the genomes of soil and plant-associated and newly described type strains.</title>
        <authorList>
            <person name="Whitman W."/>
        </authorList>
    </citation>
    <scope>NUCLEOTIDE SEQUENCE [LARGE SCALE GENOMIC DNA]</scope>
    <source>
        <strain evidence="1 2">CGMCC 4.7067</strain>
    </source>
</reference>
<gene>
    <name evidence="1" type="ORF">B0I28_111101</name>
</gene>
<evidence type="ECO:0000313" key="1">
    <source>
        <dbReference type="EMBL" id="PRY55995.1"/>
    </source>
</evidence>
<comment type="caution">
    <text evidence="1">The sequence shown here is derived from an EMBL/GenBank/DDBJ whole genome shotgun (WGS) entry which is preliminary data.</text>
</comment>